<feature type="transmembrane region" description="Helical" evidence="1">
    <location>
        <begin position="187"/>
        <end position="207"/>
    </location>
</feature>
<keyword evidence="4" id="KW-1185">Reference proteome</keyword>
<sequence>MTATTLTNRLDYLDAVRAFALLLGIVFHAALSFVPIYIGWAVMDVSTSPLVLIFILVSHSFRMELFFLIAGFFSHMTFHKRGSGSFLKSRFVRIAIPFVIGWFILRPLIVSGWAMGAESLRGDVNILNGLIIGFGSLSELPSGILVGTHLWFLYYLLLITSLFLLVRSTMRFSDRFRKAIQKTGDSLVHWLSTSRFAFVALAIPTAIALNFMSQWGMDTPDLSLTPHIPATLIYGGFFAFGWVLHRTPALIGNFSRLTIGRFVIFILSAAATIILSDYQADTGNPYYGFIKAAFCLSYSFMMWTLVALCIGLFKRFLDRPNKAVRYIADASYWLYLIHLPIVVWLQVAFAELEFHWSIKLGCISALTIGISLLMYDLLVRSTFIGKTLNGRKKKRVLFSSNSEGQQSVVAATSQQ</sequence>
<dbReference type="RefSeq" id="WP_200359611.1">
    <property type="nucleotide sequence ID" value="NZ_JAENIL010000097.1"/>
</dbReference>
<feature type="transmembrane region" description="Helical" evidence="1">
    <location>
        <begin position="227"/>
        <end position="245"/>
    </location>
</feature>
<gene>
    <name evidence="3" type="ORF">JIN87_26855</name>
</gene>
<keyword evidence="3" id="KW-0012">Acyltransferase</keyword>
<comment type="caution">
    <text evidence="3">The sequence shown here is derived from an EMBL/GenBank/DDBJ whole genome shotgun (WGS) entry which is preliminary data.</text>
</comment>
<keyword evidence="1" id="KW-0472">Membrane</keyword>
<dbReference type="PANTHER" id="PTHR36927:SF1">
    <property type="entry name" value="MDO-LIKE PROTEIN"/>
    <property type="match status" value="1"/>
</dbReference>
<dbReference type="GO" id="GO:0016747">
    <property type="term" value="F:acyltransferase activity, transferring groups other than amino-acyl groups"/>
    <property type="evidence" value="ECO:0007669"/>
    <property type="project" value="InterPro"/>
</dbReference>
<protein>
    <submittedName>
        <fullName evidence="3">Acyltransferase family protein</fullName>
    </submittedName>
</protein>
<dbReference type="AlphaFoldDB" id="A0A934VTX9"/>
<dbReference type="InterPro" id="IPR002656">
    <property type="entry name" value="Acyl_transf_3_dom"/>
</dbReference>
<feature type="transmembrane region" description="Helical" evidence="1">
    <location>
        <begin position="356"/>
        <end position="378"/>
    </location>
</feature>
<keyword evidence="1" id="KW-1133">Transmembrane helix</keyword>
<feature type="transmembrane region" description="Helical" evidence="1">
    <location>
        <begin position="94"/>
        <end position="115"/>
    </location>
</feature>
<accession>A0A934VTX9</accession>
<reference evidence="3" key="1">
    <citation type="submission" date="2021-01" db="EMBL/GenBank/DDBJ databases">
        <title>Modified the classification status of verrucomicrobia.</title>
        <authorList>
            <person name="Feng X."/>
        </authorList>
    </citation>
    <scope>NUCLEOTIDE SEQUENCE</scope>
    <source>
        <strain evidence="3">KCTC 13126</strain>
    </source>
</reference>
<feature type="transmembrane region" description="Helical" evidence="1">
    <location>
        <begin position="18"/>
        <end position="38"/>
    </location>
</feature>
<feature type="transmembrane region" description="Helical" evidence="1">
    <location>
        <begin position="144"/>
        <end position="166"/>
    </location>
</feature>
<evidence type="ECO:0000313" key="3">
    <source>
        <dbReference type="EMBL" id="MBK1880535.1"/>
    </source>
</evidence>
<dbReference type="PANTHER" id="PTHR36927">
    <property type="entry name" value="BLR4337 PROTEIN"/>
    <property type="match status" value="1"/>
</dbReference>
<keyword evidence="3" id="KW-0808">Transferase</keyword>
<dbReference type="Proteomes" id="UP000617628">
    <property type="component" value="Unassembled WGS sequence"/>
</dbReference>
<evidence type="ECO:0000313" key="4">
    <source>
        <dbReference type="Proteomes" id="UP000617628"/>
    </source>
</evidence>
<dbReference type="Pfam" id="PF01757">
    <property type="entry name" value="Acyl_transf_3"/>
    <property type="match status" value="1"/>
</dbReference>
<keyword evidence="1" id="KW-0812">Transmembrane</keyword>
<evidence type="ECO:0000256" key="1">
    <source>
        <dbReference type="SAM" id="Phobius"/>
    </source>
</evidence>
<feature type="transmembrane region" description="Helical" evidence="1">
    <location>
        <begin position="288"/>
        <end position="312"/>
    </location>
</feature>
<organism evidence="3 4">
    <name type="scientific">Pelagicoccus mobilis</name>
    <dbReference type="NCBI Taxonomy" id="415221"/>
    <lineage>
        <taxon>Bacteria</taxon>
        <taxon>Pseudomonadati</taxon>
        <taxon>Verrucomicrobiota</taxon>
        <taxon>Opitutia</taxon>
        <taxon>Puniceicoccales</taxon>
        <taxon>Pelagicoccaceae</taxon>
        <taxon>Pelagicoccus</taxon>
    </lineage>
</organism>
<evidence type="ECO:0000259" key="2">
    <source>
        <dbReference type="Pfam" id="PF01757"/>
    </source>
</evidence>
<name>A0A934VTX9_9BACT</name>
<dbReference type="InterPro" id="IPR050623">
    <property type="entry name" value="Glucan_succinyl_AcylTrfase"/>
</dbReference>
<feature type="domain" description="Acyltransferase 3" evidence="2">
    <location>
        <begin position="11"/>
        <end position="375"/>
    </location>
</feature>
<dbReference type="EMBL" id="JAENIL010000097">
    <property type="protein sequence ID" value="MBK1880535.1"/>
    <property type="molecule type" value="Genomic_DNA"/>
</dbReference>
<feature type="transmembrane region" description="Helical" evidence="1">
    <location>
        <begin position="332"/>
        <end position="350"/>
    </location>
</feature>
<proteinExistence type="predicted"/>
<feature type="transmembrane region" description="Helical" evidence="1">
    <location>
        <begin position="50"/>
        <end position="73"/>
    </location>
</feature>
<feature type="transmembrane region" description="Helical" evidence="1">
    <location>
        <begin position="257"/>
        <end position="276"/>
    </location>
</feature>